<sequence length="269" mass="30197">MTVATERMNSLTHPGGVASQDIDDLVVRFARARTEAQRRLWRNRVITACVPIADNIAYRYTGRGEPADDLFQVARLALVKTVDRFDPDKGPFLAFAVPTIRGELRRYFRDHTWMVRVPRPVQEVQLRSGRTTEALSQRFGRSPTPTELADELGVNIMDLGDSPCARTAYRPMALDAPVRGHGEASDSTVGAMQGADDPGYERVEDVMTVEEAIADLDPRRKAILRMIFFECLPQREVANRLEVSQVQISRLLHDTLARIRARVRVDAAA</sequence>
<organism evidence="8 9">
    <name type="scientific">Mycolicibacterium psychrotolerans</name>
    <dbReference type="NCBI Taxonomy" id="216929"/>
    <lineage>
        <taxon>Bacteria</taxon>
        <taxon>Bacillati</taxon>
        <taxon>Actinomycetota</taxon>
        <taxon>Actinomycetes</taxon>
        <taxon>Mycobacteriales</taxon>
        <taxon>Mycobacteriaceae</taxon>
        <taxon>Mycolicibacterium</taxon>
    </lineage>
</organism>
<dbReference type="PANTHER" id="PTHR30385:SF4">
    <property type="entry name" value="RNA POLYMERASE SIGMA-E FACTOR"/>
    <property type="match status" value="1"/>
</dbReference>
<evidence type="ECO:0000259" key="7">
    <source>
        <dbReference type="Pfam" id="PF04545"/>
    </source>
</evidence>
<evidence type="ECO:0000313" key="8">
    <source>
        <dbReference type="EMBL" id="BBX70715.1"/>
    </source>
</evidence>
<keyword evidence="2" id="KW-0731">Sigma factor</keyword>
<dbReference type="SUPFAM" id="SSF88946">
    <property type="entry name" value="Sigma2 domain of RNA polymerase sigma factors"/>
    <property type="match status" value="1"/>
</dbReference>
<dbReference type="GO" id="GO:0003677">
    <property type="term" value="F:DNA binding"/>
    <property type="evidence" value="ECO:0007669"/>
    <property type="project" value="UniProtKB-KW"/>
</dbReference>
<keyword evidence="9" id="KW-1185">Reference proteome</keyword>
<dbReference type="NCBIfam" id="TIGR02937">
    <property type="entry name" value="sigma70-ECF"/>
    <property type="match status" value="1"/>
</dbReference>
<proteinExistence type="predicted"/>
<dbReference type="InterPro" id="IPR036388">
    <property type="entry name" value="WH-like_DNA-bd_sf"/>
</dbReference>
<dbReference type="GO" id="GO:0006352">
    <property type="term" value="P:DNA-templated transcription initiation"/>
    <property type="evidence" value="ECO:0007669"/>
    <property type="project" value="InterPro"/>
</dbReference>
<keyword evidence="1" id="KW-0805">Transcription regulation</keyword>
<evidence type="ECO:0000256" key="4">
    <source>
        <dbReference type="ARBA" id="ARBA00023163"/>
    </source>
</evidence>
<dbReference type="Pfam" id="PF04545">
    <property type="entry name" value="Sigma70_r4"/>
    <property type="match status" value="1"/>
</dbReference>
<dbReference type="InterPro" id="IPR013324">
    <property type="entry name" value="RNA_pol_sigma_r3/r4-like"/>
</dbReference>
<dbReference type="EMBL" id="AP022574">
    <property type="protein sequence ID" value="BBX70715.1"/>
    <property type="molecule type" value="Genomic_DNA"/>
</dbReference>
<accession>A0A7I7MEU9</accession>
<keyword evidence="4" id="KW-0804">Transcription</keyword>
<evidence type="ECO:0000256" key="2">
    <source>
        <dbReference type="ARBA" id="ARBA00023082"/>
    </source>
</evidence>
<dbReference type="Pfam" id="PF04542">
    <property type="entry name" value="Sigma70_r2"/>
    <property type="match status" value="1"/>
</dbReference>
<keyword evidence="3" id="KW-0238">DNA-binding</keyword>
<dbReference type="InterPro" id="IPR007627">
    <property type="entry name" value="RNA_pol_sigma70_r2"/>
</dbReference>
<dbReference type="InterPro" id="IPR007624">
    <property type="entry name" value="RNA_pol_sigma70_r3"/>
</dbReference>
<dbReference type="InterPro" id="IPR007630">
    <property type="entry name" value="RNA_pol_sigma70_r4"/>
</dbReference>
<dbReference type="KEGG" id="mpsc:MPSYJ_41760"/>
<evidence type="ECO:0000256" key="3">
    <source>
        <dbReference type="ARBA" id="ARBA00023125"/>
    </source>
</evidence>
<dbReference type="Proteomes" id="UP000466514">
    <property type="component" value="Chromosome"/>
</dbReference>
<evidence type="ECO:0000256" key="1">
    <source>
        <dbReference type="ARBA" id="ARBA00023015"/>
    </source>
</evidence>
<dbReference type="Gene3D" id="1.10.10.10">
    <property type="entry name" value="Winged helix-like DNA-binding domain superfamily/Winged helix DNA-binding domain"/>
    <property type="match status" value="2"/>
</dbReference>
<evidence type="ECO:0000259" key="6">
    <source>
        <dbReference type="Pfam" id="PF04542"/>
    </source>
</evidence>
<reference evidence="8 9" key="1">
    <citation type="journal article" date="2019" name="Emerg. Microbes Infect.">
        <title>Comprehensive subspecies identification of 175 nontuberculous mycobacteria species based on 7547 genomic profiles.</title>
        <authorList>
            <person name="Matsumoto Y."/>
            <person name="Kinjo T."/>
            <person name="Motooka D."/>
            <person name="Nabeya D."/>
            <person name="Jung N."/>
            <person name="Uechi K."/>
            <person name="Horii T."/>
            <person name="Iida T."/>
            <person name="Fujita J."/>
            <person name="Nakamura S."/>
        </authorList>
    </citation>
    <scope>NUCLEOTIDE SEQUENCE [LARGE SCALE GENOMIC DNA]</scope>
    <source>
        <strain evidence="8 9">JCM 13323</strain>
    </source>
</reference>
<dbReference type="Pfam" id="PF04539">
    <property type="entry name" value="Sigma70_r3"/>
    <property type="match status" value="1"/>
</dbReference>
<dbReference type="PANTHER" id="PTHR30385">
    <property type="entry name" value="SIGMA FACTOR F FLAGELLAR"/>
    <property type="match status" value="1"/>
</dbReference>
<feature type="domain" description="RNA polymerase sigma-70 region 2" evidence="6">
    <location>
        <begin position="48"/>
        <end position="113"/>
    </location>
</feature>
<protein>
    <submittedName>
        <fullName evidence="8">RNA polymerase sigma factor</fullName>
    </submittedName>
</protein>
<dbReference type="GO" id="GO:0016987">
    <property type="term" value="F:sigma factor activity"/>
    <property type="evidence" value="ECO:0007669"/>
    <property type="project" value="UniProtKB-KW"/>
</dbReference>
<dbReference type="Gene3D" id="1.20.120.1810">
    <property type="match status" value="1"/>
</dbReference>
<feature type="domain" description="RNA polymerase sigma-70 region 3" evidence="5">
    <location>
        <begin position="130"/>
        <end position="181"/>
    </location>
</feature>
<dbReference type="InterPro" id="IPR014284">
    <property type="entry name" value="RNA_pol_sigma-70_dom"/>
</dbReference>
<dbReference type="AlphaFoldDB" id="A0A7I7MEU9"/>
<name>A0A7I7MEU9_9MYCO</name>
<feature type="domain" description="RNA polymerase sigma-70 region 4" evidence="7">
    <location>
        <begin position="212"/>
        <end position="260"/>
    </location>
</feature>
<evidence type="ECO:0000259" key="5">
    <source>
        <dbReference type="Pfam" id="PF04539"/>
    </source>
</evidence>
<gene>
    <name evidence="8" type="primary">sigB</name>
    <name evidence="8" type="ORF">MPSYJ_41760</name>
</gene>
<evidence type="ECO:0000313" key="9">
    <source>
        <dbReference type="Proteomes" id="UP000466514"/>
    </source>
</evidence>
<dbReference type="InterPro" id="IPR013325">
    <property type="entry name" value="RNA_pol_sigma_r2"/>
</dbReference>
<dbReference type="SUPFAM" id="SSF88659">
    <property type="entry name" value="Sigma3 and sigma4 domains of RNA polymerase sigma factors"/>
    <property type="match status" value="2"/>
</dbReference>
<dbReference type="CDD" id="cd06171">
    <property type="entry name" value="Sigma70_r4"/>
    <property type="match status" value="1"/>
</dbReference>